<evidence type="ECO:0000313" key="1">
    <source>
        <dbReference type="EMBL" id="KTC73665.1"/>
    </source>
</evidence>
<gene>
    <name evidence="1" type="ORF">Lboz_2311</name>
</gene>
<name>A0A0W0RRH6_LEGBO</name>
<dbReference type="STRING" id="447.Lboz_2311"/>
<dbReference type="EMBL" id="LNXU01000019">
    <property type="protein sequence ID" value="KTC73665.1"/>
    <property type="molecule type" value="Genomic_DNA"/>
</dbReference>
<sequence>MYSKDTQQQTKTEYQIGVCVKETNQENGPGHVTALLIKKKGEQTQIHTTSFYPGPFGSLFNGITFGSLPVLGQLAPDHVQDVKEADHVLISSVPKEQFKKAKQGHTEFSEDVKKGHRMYSVFGKANPIANGVKKLTQGAAGAQLVIEKHKKETGAYPPEDMCGIHVFDNDHPEVPKMRVDNCASSVTHVLKRAGFNFNNPIVPTFFTPELEKHGFTKVDKDNFMKEHKI</sequence>
<dbReference type="PATRIC" id="fig|447.4.peg.2450"/>
<organism evidence="1 2">
    <name type="scientific">Legionella bozemanae</name>
    <name type="common">Fluoribacter bozemanae</name>
    <dbReference type="NCBI Taxonomy" id="447"/>
    <lineage>
        <taxon>Bacteria</taxon>
        <taxon>Pseudomonadati</taxon>
        <taxon>Pseudomonadota</taxon>
        <taxon>Gammaproteobacteria</taxon>
        <taxon>Legionellales</taxon>
        <taxon>Legionellaceae</taxon>
        <taxon>Legionella</taxon>
    </lineage>
</organism>
<dbReference type="OrthoDB" id="5647926at2"/>
<reference evidence="1 2" key="1">
    <citation type="submission" date="2015-11" db="EMBL/GenBank/DDBJ databases">
        <title>Genomic analysis of 38 Legionella species identifies large and diverse effector repertoires.</title>
        <authorList>
            <person name="Burstein D."/>
            <person name="Amaro F."/>
            <person name="Zusman T."/>
            <person name="Lifshitz Z."/>
            <person name="Cohen O."/>
            <person name="Gilbert J.A."/>
            <person name="Pupko T."/>
            <person name="Shuman H.A."/>
            <person name="Segal G."/>
        </authorList>
    </citation>
    <scope>NUCLEOTIDE SEQUENCE [LARGE SCALE GENOMIC DNA]</scope>
    <source>
        <strain evidence="1 2">WIGA</strain>
    </source>
</reference>
<evidence type="ECO:0000313" key="2">
    <source>
        <dbReference type="Proteomes" id="UP000054695"/>
    </source>
</evidence>
<dbReference type="AlphaFoldDB" id="A0A0W0RRH6"/>
<dbReference type="RefSeq" id="WP_058459908.1">
    <property type="nucleotide sequence ID" value="NZ_CAAAIY010000021.1"/>
</dbReference>
<dbReference type="Proteomes" id="UP000054695">
    <property type="component" value="Unassembled WGS sequence"/>
</dbReference>
<protein>
    <submittedName>
        <fullName evidence="1">Uncharacterized protein</fullName>
    </submittedName>
</protein>
<comment type="caution">
    <text evidence="1">The sequence shown here is derived from an EMBL/GenBank/DDBJ whole genome shotgun (WGS) entry which is preliminary data.</text>
</comment>
<keyword evidence="2" id="KW-1185">Reference proteome</keyword>
<accession>A0A0W0RRH6</accession>
<proteinExistence type="predicted"/>